<keyword evidence="1" id="KW-0808">Transferase</keyword>
<dbReference type="PANTHER" id="PTHR43877">
    <property type="entry name" value="AMINOALKYLPHOSPHONATE N-ACETYLTRANSFERASE-RELATED-RELATED"/>
    <property type="match status" value="1"/>
</dbReference>
<dbReference type="OrthoDB" id="41532at2759"/>
<evidence type="ECO:0000256" key="1">
    <source>
        <dbReference type="ARBA" id="ARBA00022679"/>
    </source>
</evidence>
<evidence type="ECO:0000256" key="2">
    <source>
        <dbReference type="ARBA" id="ARBA00023315"/>
    </source>
</evidence>
<evidence type="ECO:0000259" key="4">
    <source>
        <dbReference type="PROSITE" id="PS51186"/>
    </source>
</evidence>
<reference evidence="5 6" key="1">
    <citation type="submission" date="2015-06" db="EMBL/GenBank/DDBJ databases">
        <title>Draft genome of the ant-associated black yeast Phialophora attae CBS 131958.</title>
        <authorList>
            <person name="Moreno L.F."/>
            <person name="Stielow B.J."/>
            <person name="de Hoog S."/>
            <person name="Vicente V.A."/>
            <person name="Weiss V.A."/>
            <person name="de Vries M."/>
            <person name="Cruz L.M."/>
            <person name="Souza E.M."/>
        </authorList>
    </citation>
    <scope>NUCLEOTIDE SEQUENCE [LARGE SCALE GENOMIC DNA]</scope>
    <source>
        <strain evidence="5 6">CBS 131958</strain>
    </source>
</reference>
<evidence type="ECO:0000313" key="6">
    <source>
        <dbReference type="Proteomes" id="UP000038010"/>
    </source>
</evidence>
<organism evidence="5 6">
    <name type="scientific">Cyphellophora attinorum</name>
    <dbReference type="NCBI Taxonomy" id="1664694"/>
    <lineage>
        <taxon>Eukaryota</taxon>
        <taxon>Fungi</taxon>
        <taxon>Dikarya</taxon>
        <taxon>Ascomycota</taxon>
        <taxon>Pezizomycotina</taxon>
        <taxon>Eurotiomycetes</taxon>
        <taxon>Chaetothyriomycetidae</taxon>
        <taxon>Chaetothyriales</taxon>
        <taxon>Cyphellophoraceae</taxon>
        <taxon>Cyphellophora</taxon>
    </lineage>
</organism>
<gene>
    <name evidence="5" type="ORF">AB675_8832</name>
</gene>
<sequence>MESSIQIRLHPFNSPESYKLVKDLESDLAAFYPDWEQLSQPNYVGNPRPATPDASAISATSQRPATEEKEITPFSDLIPSKTSSTTSDEPGLLFFITFDNSRPVGCVALRQLTPHASQPDYVPHTLPPQLSSDKTYVEVKRMFIAHSHRGRRLSKTLLAHAEKHAREELKADMVVLEVGLRQKAAVALYRSLGYKERAMYGEYVGMEVEAGGDSICMEKSLR</sequence>
<dbReference type="InterPro" id="IPR000182">
    <property type="entry name" value="GNAT_dom"/>
</dbReference>
<dbReference type="GO" id="GO:0016747">
    <property type="term" value="F:acyltransferase activity, transferring groups other than amino-acyl groups"/>
    <property type="evidence" value="ECO:0007669"/>
    <property type="project" value="InterPro"/>
</dbReference>
<keyword evidence="6" id="KW-1185">Reference proteome</keyword>
<dbReference type="InterPro" id="IPR050832">
    <property type="entry name" value="Bact_Acetyltransf"/>
</dbReference>
<dbReference type="Gene3D" id="3.40.630.30">
    <property type="match status" value="1"/>
</dbReference>
<evidence type="ECO:0000313" key="5">
    <source>
        <dbReference type="EMBL" id="KPI44512.1"/>
    </source>
</evidence>
<keyword evidence="2" id="KW-0012">Acyltransferase</keyword>
<dbReference type="CDD" id="cd04301">
    <property type="entry name" value="NAT_SF"/>
    <property type="match status" value="1"/>
</dbReference>
<dbReference type="EMBL" id="LFJN01000003">
    <property type="protein sequence ID" value="KPI44512.1"/>
    <property type="molecule type" value="Genomic_DNA"/>
</dbReference>
<dbReference type="Proteomes" id="UP000038010">
    <property type="component" value="Unassembled WGS sequence"/>
</dbReference>
<dbReference type="SUPFAM" id="SSF55729">
    <property type="entry name" value="Acyl-CoA N-acyltransferases (Nat)"/>
    <property type="match status" value="1"/>
</dbReference>
<feature type="domain" description="N-acetyltransferase" evidence="4">
    <location>
        <begin position="45"/>
        <end position="222"/>
    </location>
</feature>
<comment type="caution">
    <text evidence="5">The sequence shown here is derived from an EMBL/GenBank/DDBJ whole genome shotgun (WGS) entry which is preliminary data.</text>
</comment>
<dbReference type="PANTHER" id="PTHR43877:SF2">
    <property type="entry name" value="AMINOALKYLPHOSPHONATE N-ACETYLTRANSFERASE-RELATED"/>
    <property type="match status" value="1"/>
</dbReference>
<dbReference type="Pfam" id="PF00583">
    <property type="entry name" value="Acetyltransf_1"/>
    <property type="match status" value="1"/>
</dbReference>
<dbReference type="PROSITE" id="PS51186">
    <property type="entry name" value="GNAT"/>
    <property type="match status" value="1"/>
</dbReference>
<dbReference type="VEuPathDB" id="FungiDB:AB675_8832"/>
<dbReference type="InterPro" id="IPR016181">
    <property type="entry name" value="Acyl_CoA_acyltransferase"/>
</dbReference>
<name>A0A0N1P3R5_9EURO</name>
<dbReference type="AlphaFoldDB" id="A0A0N1P3R5"/>
<accession>A0A0N1P3R5</accession>
<dbReference type="GeneID" id="28741193"/>
<proteinExistence type="predicted"/>
<dbReference type="RefSeq" id="XP_018004475.1">
    <property type="nucleotide sequence ID" value="XM_018149313.1"/>
</dbReference>
<evidence type="ECO:0000256" key="3">
    <source>
        <dbReference type="SAM" id="MobiDB-lite"/>
    </source>
</evidence>
<protein>
    <recommendedName>
        <fullName evidence="4">N-acetyltransferase domain-containing protein</fullName>
    </recommendedName>
</protein>
<feature type="region of interest" description="Disordered" evidence="3">
    <location>
        <begin position="38"/>
        <end position="69"/>
    </location>
</feature>